<accession>A0A3R8Q0B7</accession>
<dbReference type="PANTHER" id="PTHR33307">
    <property type="entry name" value="ALPHA-RHAMNOSIDASE (EUROFUNG)"/>
    <property type="match status" value="1"/>
</dbReference>
<dbReference type="Pfam" id="PF08531">
    <property type="entry name" value="Bac_rhamnosid_N"/>
    <property type="match status" value="1"/>
</dbReference>
<name>A0A3R8Q0B7_9FLAO</name>
<proteinExistence type="predicted"/>
<evidence type="ECO:0000256" key="3">
    <source>
        <dbReference type="ARBA" id="ARBA00022801"/>
    </source>
</evidence>
<dbReference type="GO" id="GO:0030596">
    <property type="term" value="F:alpha-L-rhamnosidase activity"/>
    <property type="evidence" value="ECO:0007669"/>
    <property type="project" value="UniProtKB-EC"/>
</dbReference>
<dbReference type="Gene3D" id="1.50.10.10">
    <property type="match status" value="1"/>
</dbReference>
<dbReference type="Pfam" id="PF25788">
    <property type="entry name" value="Ig_Rha78A_N"/>
    <property type="match status" value="1"/>
</dbReference>
<dbReference type="GO" id="GO:0005975">
    <property type="term" value="P:carbohydrate metabolic process"/>
    <property type="evidence" value="ECO:0007669"/>
    <property type="project" value="InterPro"/>
</dbReference>
<evidence type="ECO:0000256" key="1">
    <source>
        <dbReference type="ARBA" id="ARBA00001445"/>
    </source>
</evidence>
<dbReference type="InterPro" id="IPR016007">
    <property type="entry name" value="Alpha_rhamnosid"/>
</dbReference>
<dbReference type="Gene3D" id="2.60.420.10">
    <property type="entry name" value="Maltose phosphorylase, domain 3"/>
    <property type="match status" value="1"/>
</dbReference>
<dbReference type="AlphaFoldDB" id="A0A3R8Q0B7"/>
<keyword evidence="9" id="KW-1185">Reference proteome</keyword>
<evidence type="ECO:0000313" key="9">
    <source>
        <dbReference type="Proteomes" id="UP000286990"/>
    </source>
</evidence>
<dbReference type="Pfam" id="PF17389">
    <property type="entry name" value="Bac_rhamnosid6H"/>
    <property type="match status" value="1"/>
</dbReference>
<evidence type="ECO:0000259" key="4">
    <source>
        <dbReference type="Pfam" id="PF05592"/>
    </source>
</evidence>
<sequence>MPNHRFMKNTFFFIFSLILLVSCKNKGTDKTGIQIEKVSINYFKNPLGIDDLAPRISWVMSSEGRNKKQSAYQIKVADSKEGLDEESSLLWDTDKTISSQNTHITYAGSPLQSGQSCYFKIRVWDEDDSVSDWSEVGFWTMGLLNEEDWKAKWIGFKTKDNDPKDPLHLPAPPYLRKSFSVEGEVKRATLYVTSLGVFEMSLNGEKIGNDLLTPGWSDYDKRIYYKTYDISEDLVQGTNAMGAILGDGWYAGYVGPKELSNPRNRELYGLHPALFCQLEVEYEDGKKETIISDESWKANEGPLRYADLLMGTGYNANLEFDGWDTADYDDQSWANVYLHEGTEAALEAYPGNSIQVYDQLEPIEITEPNEGVYIFNLGQNFAGHAKLKVSGNKNDTIVIRYGERLHDDGNLMTENLRFARATDTYILKGEGTEEWEPKFTYHGFQYVEVTGLKGKPDKNTVTGIAFGSSIPMVSEFNSSDETLNRMFENVIWTQRSNFMEVPTDSPQRDERLGWLGDVQIFSRSALYNATLGAFNAKWFADVRDAQYDFGAYSTFAPRPYPALVWYSPGWMEAGVMVPYNTFKFYNDTKIVEDHYASMTRFMDYHIEKSGETDYFYPENSWTEVNPKGGFGDWLSMTDKNLAHDIMASMYYQYALKIMAEMSTAIGKNEKAAYYKEVYDKSISAFIDHYMDVEGKFTISEDAYGDGKGYFEGEKGFTGHTQSAYATAIYFDILPDTLKVKAKKHLVDLLAENDNLPSSGILGIRQLLPALSAVGRGDLAYQILLKKDYPSWGFQVKNGATTIWERWNSYTPEAGFNGEMNAKMNSFNHYAFGAFSQFLFAQMAGIETKGAGFNNIIIKPDLGNRSLSHVKGEYGSINGKIISSWSIEGTSFSMKVEVPVNTNAIIYVPSVGDTPVMENGEGIDLETIKFIEEKDGYKVYEIGSGSYFFESKI</sequence>
<dbReference type="Pfam" id="PF05592">
    <property type="entry name" value="Bac_rhamnosid"/>
    <property type="match status" value="1"/>
</dbReference>
<dbReference type="OrthoDB" id="9815108at2"/>
<dbReference type="InterPro" id="IPR013737">
    <property type="entry name" value="Bac_rhamnosid_N"/>
</dbReference>
<evidence type="ECO:0000256" key="2">
    <source>
        <dbReference type="ARBA" id="ARBA00012652"/>
    </source>
</evidence>
<evidence type="ECO:0000259" key="5">
    <source>
        <dbReference type="Pfam" id="PF08531"/>
    </source>
</evidence>
<evidence type="ECO:0000313" key="8">
    <source>
        <dbReference type="EMBL" id="RRQ49635.1"/>
    </source>
</evidence>
<dbReference type="PIRSF" id="PIRSF010631">
    <property type="entry name" value="A-rhamnsds"/>
    <property type="match status" value="1"/>
</dbReference>
<feature type="domain" description="Alpha-L-rhamnosidase concanavalin-like" evidence="4">
    <location>
        <begin position="368"/>
        <end position="464"/>
    </location>
</feature>
<gene>
    <name evidence="8" type="ORF">DZC72_03295</name>
</gene>
<organism evidence="8 9">
    <name type="scientific">Maribacter algicola</name>
    <dbReference type="NCBI Taxonomy" id="2498892"/>
    <lineage>
        <taxon>Bacteria</taxon>
        <taxon>Pseudomonadati</taxon>
        <taxon>Bacteroidota</taxon>
        <taxon>Flavobacteriia</taxon>
        <taxon>Flavobacteriales</taxon>
        <taxon>Flavobacteriaceae</taxon>
        <taxon>Maribacter</taxon>
    </lineage>
</organism>
<reference evidence="9" key="1">
    <citation type="submission" date="2018-12" db="EMBL/GenBank/DDBJ databases">
        <title>Maribacter lutimaris sp. nov., isolated from marine sediment.</title>
        <authorList>
            <person name="Kim K.K."/>
        </authorList>
    </citation>
    <scope>NUCLEOTIDE SEQUENCE [LARGE SCALE GENOMIC DNA]</scope>
    <source>
        <strain evidence="9">PoM-212</strain>
    </source>
</reference>
<evidence type="ECO:0000259" key="6">
    <source>
        <dbReference type="Pfam" id="PF17389"/>
    </source>
</evidence>
<evidence type="ECO:0000259" key="7">
    <source>
        <dbReference type="Pfam" id="PF17390"/>
    </source>
</evidence>
<dbReference type="Gene3D" id="2.60.120.260">
    <property type="entry name" value="Galactose-binding domain-like"/>
    <property type="match status" value="2"/>
</dbReference>
<dbReference type="InterPro" id="IPR012341">
    <property type="entry name" value="6hp_glycosidase-like_sf"/>
</dbReference>
<dbReference type="Pfam" id="PF17390">
    <property type="entry name" value="Bac_rhamnosid_C"/>
    <property type="match status" value="1"/>
</dbReference>
<protein>
    <recommendedName>
        <fullName evidence="2">alpha-L-rhamnosidase</fullName>
        <ecNumber evidence="2">3.2.1.40</ecNumber>
    </recommendedName>
</protein>
<dbReference type="InterPro" id="IPR035396">
    <property type="entry name" value="Bac_rhamnosid6H"/>
</dbReference>
<dbReference type="Gene3D" id="2.60.40.10">
    <property type="entry name" value="Immunoglobulins"/>
    <property type="match status" value="1"/>
</dbReference>
<keyword evidence="3" id="KW-0378">Hydrolase</keyword>
<dbReference type="InterPro" id="IPR008902">
    <property type="entry name" value="Rhamnosid_concanavalin"/>
</dbReference>
<feature type="domain" description="Bacterial alpha-L-rhamnosidase N-terminal" evidence="5">
    <location>
        <begin position="184"/>
        <end position="356"/>
    </location>
</feature>
<dbReference type="EMBL" id="QUSX01000001">
    <property type="protein sequence ID" value="RRQ49635.1"/>
    <property type="molecule type" value="Genomic_DNA"/>
</dbReference>
<dbReference type="Proteomes" id="UP000286990">
    <property type="component" value="Unassembled WGS sequence"/>
</dbReference>
<feature type="domain" description="Alpha-L-rhamnosidase C-terminal" evidence="7">
    <location>
        <begin position="844"/>
        <end position="915"/>
    </location>
</feature>
<dbReference type="InterPro" id="IPR013783">
    <property type="entry name" value="Ig-like_fold"/>
</dbReference>
<comment type="catalytic activity">
    <reaction evidence="1">
        <text>Hydrolysis of terminal non-reducing alpha-L-rhamnose residues in alpha-L-rhamnosides.</text>
        <dbReference type="EC" id="3.2.1.40"/>
    </reaction>
</comment>
<dbReference type="PANTHER" id="PTHR33307:SF6">
    <property type="entry name" value="ALPHA-RHAMNOSIDASE (EUROFUNG)-RELATED"/>
    <property type="match status" value="1"/>
</dbReference>
<dbReference type="InterPro" id="IPR035398">
    <property type="entry name" value="Bac_rhamnosid_C"/>
</dbReference>
<dbReference type="InterPro" id="IPR008928">
    <property type="entry name" value="6-hairpin_glycosidase_sf"/>
</dbReference>
<dbReference type="PROSITE" id="PS51257">
    <property type="entry name" value="PROKAR_LIPOPROTEIN"/>
    <property type="match status" value="1"/>
</dbReference>
<dbReference type="SUPFAM" id="SSF48208">
    <property type="entry name" value="Six-hairpin glycosidases"/>
    <property type="match status" value="1"/>
</dbReference>
<dbReference type="EC" id="3.2.1.40" evidence="2"/>
<feature type="domain" description="Alpha-L-rhamnosidase six-hairpin glycosidase" evidence="6">
    <location>
        <begin position="472"/>
        <end position="841"/>
    </location>
</feature>
<comment type="caution">
    <text evidence="8">The sequence shown here is derived from an EMBL/GenBank/DDBJ whole genome shotgun (WGS) entry which is preliminary data.</text>
</comment>